<dbReference type="Pfam" id="PF24696">
    <property type="entry name" value="UGSC"/>
    <property type="match status" value="1"/>
</dbReference>
<dbReference type="EMBL" id="CAFBMH010000023">
    <property type="protein sequence ID" value="CAB4901591.1"/>
    <property type="molecule type" value="Genomic_DNA"/>
</dbReference>
<protein>
    <submittedName>
        <fullName evidence="5">Unannotated protein</fullName>
    </submittedName>
</protein>
<organism evidence="5">
    <name type="scientific">freshwater metagenome</name>
    <dbReference type="NCBI Taxonomy" id="449393"/>
    <lineage>
        <taxon>unclassified sequences</taxon>
        <taxon>metagenomes</taxon>
        <taxon>ecological metagenomes</taxon>
    </lineage>
</organism>
<dbReference type="AlphaFoldDB" id="A0A6J7P9F2"/>
<reference evidence="5" key="1">
    <citation type="submission" date="2020-05" db="EMBL/GenBank/DDBJ databases">
        <authorList>
            <person name="Chiriac C."/>
            <person name="Salcher M."/>
            <person name="Ghai R."/>
            <person name="Kavagutti S V."/>
        </authorList>
    </citation>
    <scope>NUCLEOTIDE SEQUENCE</scope>
</reference>
<evidence type="ECO:0000313" key="3">
    <source>
        <dbReference type="EMBL" id="CAB4836969.1"/>
    </source>
</evidence>
<dbReference type="EMBL" id="CAEZYR010000162">
    <property type="protein sequence ID" value="CAB4768225.1"/>
    <property type="molecule type" value="Genomic_DNA"/>
</dbReference>
<evidence type="ECO:0000313" key="5">
    <source>
        <dbReference type="EMBL" id="CAB4998594.1"/>
    </source>
</evidence>
<evidence type="ECO:0000259" key="1">
    <source>
        <dbReference type="Pfam" id="PF24696"/>
    </source>
</evidence>
<accession>A0A6J7P9F2</accession>
<dbReference type="EMBL" id="CAFBOS010000084">
    <property type="protein sequence ID" value="CAB4998594.1"/>
    <property type="molecule type" value="Genomic_DNA"/>
</dbReference>
<proteinExistence type="predicted"/>
<name>A0A6J7P9F2_9ZZZZ</name>
<gene>
    <name evidence="2" type="ORF">UFOPK2754_02947</name>
    <name evidence="3" type="ORF">UFOPK3139_03416</name>
    <name evidence="4" type="ORF">UFOPK3543_00892</name>
    <name evidence="5" type="ORF">UFOPK3967_01484</name>
</gene>
<sequence>MHDGIQLERRGVPTGVILTEPFVGAGRAMASLDGRADYTFVTLPHPTAELRGDEVVASAKTVAPKLLAILLGRPA</sequence>
<evidence type="ECO:0000313" key="2">
    <source>
        <dbReference type="EMBL" id="CAB4768225.1"/>
    </source>
</evidence>
<dbReference type="EMBL" id="CAFABA010000277">
    <property type="protein sequence ID" value="CAB4836969.1"/>
    <property type="molecule type" value="Genomic_DNA"/>
</dbReference>
<dbReference type="InterPro" id="IPR057767">
    <property type="entry name" value="UGSC-like_dom"/>
</dbReference>
<evidence type="ECO:0000313" key="4">
    <source>
        <dbReference type="EMBL" id="CAB4901591.1"/>
    </source>
</evidence>
<feature type="domain" description="UGSC-like" evidence="1">
    <location>
        <begin position="1"/>
        <end position="71"/>
    </location>
</feature>